<keyword evidence="2" id="KW-0378">Hydrolase</keyword>
<evidence type="ECO:0000313" key="4">
    <source>
        <dbReference type="Proteomes" id="UP000095621"/>
    </source>
</evidence>
<evidence type="ECO:0000313" key="5">
    <source>
        <dbReference type="Proteomes" id="UP000481964"/>
    </source>
</evidence>
<evidence type="ECO:0000259" key="1">
    <source>
        <dbReference type="Pfam" id="PF00149"/>
    </source>
</evidence>
<dbReference type="SUPFAM" id="SSF56300">
    <property type="entry name" value="Metallo-dependent phosphatases"/>
    <property type="match status" value="1"/>
</dbReference>
<sequence>MDITIDDNRNVYVVSDIHNYADGFKRLLKKIQFNENDLLIIDGDIFDRGDKPVELYFEILKYPNIQVIQGNHDVWVARQIIEQFGHRKTGEYISYNTVAIMEKRLTAVDMLRLAEWIQEKPYYINLTINGRKYQIAHAQTFLTPERMLDKRKIYMGDGHYEYFIRGMEEHEQFISVVGHTVTDNRRIWVSPSGRTIRIDCGAGYKCYGKEGTLGAIRLNDMREFYID</sequence>
<protein>
    <submittedName>
        <fullName evidence="3">Fructose-bisphosphatase class III</fullName>
    </submittedName>
    <submittedName>
        <fullName evidence="2">Serine/threonine-protein phosphatase 2</fullName>
        <ecNumber evidence="2">3.1.3.16</ecNumber>
    </submittedName>
</protein>
<dbReference type="OrthoDB" id="9779903at2"/>
<dbReference type="EC" id="3.1.3.16" evidence="2"/>
<dbReference type="PANTHER" id="PTHR42850:SF4">
    <property type="entry name" value="ZINC-DEPENDENT ENDOPOLYPHOSPHATASE"/>
    <property type="match status" value="1"/>
</dbReference>
<name>A0A174YQ16_9FIRM</name>
<dbReference type="EMBL" id="CZBU01000001">
    <property type="protein sequence ID" value="CUQ75587.1"/>
    <property type="molecule type" value="Genomic_DNA"/>
</dbReference>
<dbReference type="Pfam" id="PF00149">
    <property type="entry name" value="Metallophos"/>
    <property type="match status" value="1"/>
</dbReference>
<dbReference type="InterPro" id="IPR004843">
    <property type="entry name" value="Calcineurin-like_PHP"/>
</dbReference>
<dbReference type="Gene3D" id="3.60.21.10">
    <property type="match status" value="1"/>
</dbReference>
<accession>A0A174YQ16</accession>
<reference evidence="2 4" key="1">
    <citation type="submission" date="2015-09" db="EMBL/GenBank/DDBJ databases">
        <authorList>
            <consortium name="Pathogen Informatics"/>
        </authorList>
    </citation>
    <scope>NUCLEOTIDE SEQUENCE [LARGE SCALE GENOMIC DNA]</scope>
    <source>
        <strain evidence="2 4">2789STDY5834875</strain>
    </source>
</reference>
<dbReference type="GO" id="GO:0005737">
    <property type="term" value="C:cytoplasm"/>
    <property type="evidence" value="ECO:0007669"/>
    <property type="project" value="TreeGrafter"/>
</dbReference>
<evidence type="ECO:0000313" key="2">
    <source>
        <dbReference type="EMBL" id="CUQ75587.1"/>
    </source>
</evidence>
<dbReference type="GO" id="GO:0004722">
    <property type="term" value="F:protein serine/threonine phosphatase activity"/>
    <property type="evidence" value="ECO:0007669"/>
    <property type="project" value="UniProtKB-EC"/>
</dbReference>
<reference evidence="3 5" key="2">
    <citation type="journal article" date="2019" name="Nat. Med.">
        <title>A library of human gut bacterial isolates paired with longitudinal multiomics data enables mechanistic microbiome research.</title>
        <authorList>
            <person name="Poyet M."/>
            <person name="Groussin M."/>
            <person name="Gibbons S.M."/>
            <person name="Avila-Pacheco J."/>
            <person name="Jiang X."/>
            <person name="Kearney S.M."/>
            <person name="Perrotta A.R."/>
            <person name="Berdy B."/>
            <person name="Zhao S."/>
            <person name="Lieberman T.D."/>
            <person name="Swanson P.K."/>
            <person name="Smith M."/>
            <person name="Roesemann S."/>
            <person name="Alexander J.E."/>
            <person name="Rich S.A."/>
            <person name="Livny J."/>
            <person name="Vlamakis H."/>
            <person name="Clish C."/>
            <person name="Bullock K."/>
            <person name="Deik A."/>
            <person name="Scott J."/>
            <person name="Pierce K.A."/>
            <person name="Xavier R.J."/>
            <person name="Alm E.J."/>
        </authorList>
    </citation>
    <scope>NUCLEOTIDE SEQUENCE [LARGE SCALE GENOMIC DNA]</scope>
    <source>
        <strain evidence="3 5">BIOML-A1</strain>
    </source>
</reference>
<dbReference type="InterPro" id="IPR050126">
    <property type="entry name" value="Ap4A_hydrolase"/>
</dbReference>
<feature type="domain" description="Calcineurin-like phosphoesterase" evidence="1">
    <location>
        <begin position="11"/>
        <end position="183"/>
    </location>
</feature>
<dbReference type="Proteomes" id="UP000095621">
    <property type="component" value="Unassembled WGS sequence"/>
</dbReference>
<dbReference type="RefSeq" id="WP_055214543.1">
    <property type="nucleotide sequence ID" value="NZ_CZBU01000001.1"/>
</dbReference>
<organism evidence="2 4">
    <name type="scientific">Lachnospira eligens</name>
    <dbReference type="NCBI Taxonomy" id="39485"/>
    <lineage>
        <taxon>Bacteria</taxon>
        <taxon>Bacillati</taxon>
        <taxon>Bacillota</taxon>
        <taxon>Clostridia</taxon>
        <taxon>Lachnospirales</taxon>
        <taxon>Lachnospiraceae</taxon>
        <taxon>Lachnospira</taxon>
    </lineage>
</organism>
<dbReference type="Proteomes" id="UP000481964">
    <property type="component" value="Unassembled WGS sequence"/>
</dbReference>
<gene>
    <name evidence="2" type="primary">pphB_2</name>
    <name evidence="2" type="ORF">ERS852490_00598</name>
    <name evidence="3" type="ORF">GKE48_04200</name>
</gene>
<proteinExistence type="predicted"/>
<dbReference type="InterPro" id="IPR029052">
    <property type="entry name" value="Metallo-depent_PP-like"/>
</dbReference>
<dbReference type="AlphaFoldDB" id="A0A174YQ16"/>
<evidence type="ECO:0000313" key="3">
    <source>
        <dbReference type="EMBL" id="MSC56657.1"/>
    </source>
</evidence>
<dbReference type="PANTHER" id="PTHR42850">
    <property type="entry name" value="METALLOPHOSPHOESTERASE"/>
    <property type="match status" value="1"/>
</dbReference>
<dbReference type="EMBL" id="WKRD01000003">
    <property type="protein sequence ID" value="MSC56657.1"/>
    <property type="molecule type" value="Genomic_DNA"/>
</dbReference>